<dbReference type="Gene3D" id="1.10.110.10">
    <property type="entry name" value="Plant lipid-transfer and hydrophobic proteins"/>
    <property type="match status" value="1"/>
</dbReference>
<dbReference type="PROSITE" id="PS00597">
    <property type="entry name" value="PLANT_LTP"/>
    <property type="match status" value="1"/>
</dbReference>
<proteinExistence type="inferred from homology"/>
<dbReference type="PRINTS" id="PR00382">
    <property type="entry name" value="LIPIDTRNSFER"/>
</dbReference>
<dbReference type="CDD" id="cd01960">
    <property type="entry name" value="nsLTP1"/>
    <property type="match status" value="1"/>
</dbReference>
<comment type="similarity">
    <text evidence="1">Belongs to the plant LTP family.</text>
</comment>
<keyword evidence="5" id="KW-1185">Reference proteome</keyword>
<evidence type="ECO:0000259" key="3">
    <source>
        <dbReference type="SMART" id="SM00499"/>
    </source>
</evidence>
<feature type="domain" description="Bifunctional inhibitor/plant lipid transfer protein/seed storage helical" evidence="3">
    <location>
        <begin position="39"/>
        <end position="123"/>
    </location>
</feature>
<evidence type="ECO:0000256" key="2">
    <source>
        <dbReference type="SAM" id="SignalP"/>
    </source>
</evidence>
<feature type="signal peptide" evidence="2">
    <location>
        <begin position="1"/>
        <end position="32"/>
    </location>
</feature>
<keyword evidence="1" id="KW-0446">Lipid-binding</keyword>
<accession>A0A8T0TTL4</accession>
<feature type="chain" id="PRO_5035874843" description="Non-specific lipid-transfer protein" evidence="2">
    <location>
        <begin position="33"/>
        <end position="127"/>
    </location>
</feature>
<dbReference type="GO" id="GO:0008289">
    <property type="term" value="F:lipid binding"/>
    <property type="evidence" value="ECO:0007669"/>
    <property type="project" value="UniProtKB-KW"/>
</dbReference>
<comment type="caution">
    <text evidence="4">The sequence shown here is derived from an EMBL/GenBank/DDBJ whole genome shotgun (WGS) entry which is preliminary data.</text>
</comment>
<evidence type="ECO:0000313" key="5">
    <source>
        <dbReference type="Proteomes" id="UP000823388"/>
    </source>
</evidence>
<organism evidence="4 5">
    <name type="scientific">Panicum virgatum</name>
    <name type="common">Blackwell switchgrass</name>
    <dbReference type="NCBI Taxonomy" id="38727"/>
    <lineage>
        <taxon>Eukaryota</taxon>
        <taxon>Viridiplantae</taxon>
        <taxon>Streptophyta</taxon>
        <taxon>Embryophyta</taxon>
        <taxon>Tracheophyta</taxon>
        <taxon>Spermatophyta</taxon>
        <taxon>Magnoliopsida</taxon>
        <taxon>Liliopsida</taxon>
        <taxon>Poales</taxon>
        <taxon>Poaceae</taxon>
        <taxon>PACMAD clade</taxon>
        <taxon>Panicoideae</taxon>
        <taxon>Panicodae</taxon>
        <taxon>Paniceae</taxon>
        <taxon>Panicinae</taxon>
        <taxon>Panicum</taxon>
        <taxon>Panicum sect. Hiantes</taxon>
    </lineage>
</organism>
<dbReference type="SUPFAM" id="SSF47699">
    <property type="entry name" value="Bifunctional inhibitor/lipid-transfer protein/seed storage 2S albumin"/>
    <property type="match status" value="1"/>
</dbReference>
<reference evidence="4" key="1">
    <citation type="submission" date="2020-05" db="EMBL/GenBank/DDBJ databases">
        <title>WGS assembly of Panicum virgatum.</title>
        <authorList>
            <person name="Lovell J.T."/>
            <person name="Jenkins J."/>
            <person name="Shu S."/>
            <person name="Juenger T.E."/>
            <person name="Schmutz J."/>
        </authorList>
    </citation>
    <scope>NUCLEOTIDE SEQUENCE</scope>
    <source>
        <strain evidence="4">AP13</strain>
    </source>
</reference>
<dbReference type="AlphaFoldDB" id="A0A8T0TTL4"/>
<dbReference type="InterPro" id="IPR016140">
    <property type="entry name" value="Bifunc_inhib/LTP/seed_store"/>
</dbReference>
<dbReference type="OrthoDB" id="1920459at2759"/>
<sequence length="127" mass="13210">MKKTTTSAAFAAALLLAMLAAVQQLAAVPAQADDVDVSCSGVINNLSMCLDFLQGDVGQPRAQCCVGVKAIYEPVDTTAARQATCECLKSAYNMVNAELYAAQTLPGSCGVPVSYTITPNIDCSQIE</sequence>
<dbReference type="GO" id="GO:0006869">
    <property type="term" value="P:lipid transport"/>
    <property type="evidence" value="ECO:0007669"/>
    <property type="project" value="InterPro"/>
</dbReference>
<dbReference type="EMBL" id="CM029043">
    <property type="protein sequence ID" value="KAG2612094.1"/>
    <property type="molecule type" value="Genomic_DNA"/>
</dbReference>
<evidence type="ECO:0000313" key="4">
    <source>
        <dbReference type="EMBL" id="KAG2612094.1"/>
    </source>
</evidence>
<dbReference type="SMART" id="SM00499">
    <property type="entry name" value="AAI"/>
    <property type="match status" value="1"/>
</dbReference>
<dbReference type="InterPro" id="IPR000528">
    <property type="entry name" value="Plant_nsLTP"/>
</dbReference>
<dbReference type="InterPro" id="IPR036312">
    <property type="entry name" value="Bifun_inhib/LTP/seed_sf"/>
</dbReference>
<evidence type="ECO:0000256" key="1">
    <source>
        <dbReference type="RuleBase" id="RU000628"/>
    </source>
</evidence>
<dbReference type="Proteomes" id="UP000823388">
    <property type="component" value="Chromosome 4K"/>
</dbReference>
<name>A0A8T0TTL4_PANVG</name>
<protein>
    <recommendedName>
        <fullName evidence="1">Non-specific lipid-transfer protein</fullName>
    </recommendedName>
</protein>
<gene>
    <name evidence="4" type="ORF">PVAP13_4KG238000</name>
</gene>
<dbReference type="PANTHER" id="PTHR33076">
    <property type="entry name" value="NON-SPECIFIC LIPID-TRANSFER PROTEIN 2-RELATED"/>
    <property type="match status" value="1"/>
</dbReference>
<dbReference type="Pfam" id="PF00234">
    <property type="entry name" value="Tryp_alpha_amyl"/>
    <property type="match status" value="1"/>
</dbReference>
<comment type="function">
    <text evidence="1">Plant non-specific lipid-transfer proteins transfer phospholipids as well as galactolipids across membranes. May play a role in wax or cutin deposition in the cell walls of expanding epidermal cells and certain secretory tissues.</text>
</comment>
<keyword evidence="2" id="KW-0732">Signal</keyword>
<keyword evidence="1" id="KW-0813">Transport</keyword>